<evidence type="ECO:0000313" key="4">
    <source>
        <dbReference type="Proteomes" id="UP000564836"/>
    </source>
</evidence>
<feature type="transmembrane region" description="Helical" evidence="1">
    <location>
        <begin position="24"/>
        <end position="45"/>
    </location>
</feature>
<dbReference type="Proteomes" id="UP000564836">
    <property type="component" value="Plasmid pBb323S2c"/>
</dbReference>
<feature type="transmembrane region" description="Helical" evidence="1">
    <location>
        <begin position="89"/>
        <end position="106"/>
    </location>
</feature>
<organism evidence="2">
    <name type="scientific">Bradyrhizobium barranii subsp. barranii</name>
    <dbReference type="NCBI Taxonomy" id="2823807"/>
    <lineage>
        <taxon>Bacteria</taxon>
        <taxon>Pseudomonadati</taxon>
        <taxon>Pseudomonadota</taxon>
        <taxon>Alphaproteobacteria</taxon>
        <taxon>Hyphomicrobiales</taxon>
        <taxon>Nitrobacteraceae</taxon>
        <taxon>Bradyrhizobium</taxon>
        <taxon>Bradyrhizobium barranii</taxon>
    </lineage>
</organism>
<evidence type="ECO:0000313" key="2">
    <source>
        <dbReference type="EMBL" id="NYY96946.1"/>
    </source>
</evidence>
<gene>
    <name evidence="3" type="ORF">G6321_00002645</name>
    <name evidence="2" type="ORF">G6321_54785</name>
</gene>
<evidence type="ECO:0000313" key="3">
    <source>
        <dbReference type="EMBL" id="UGX89847.1"/>
    </source>
</evidence>
<name>A0A7Z0TUF2_9BRAD</name>
<reference evidence="3 4" key="1">
    <citation type="journal article" date="2017" name="Syst. Appl. Microbiol.">
        <title>Soybeans inoculated with root zone soils of Canadian native legumes harbour diverse and novel Bradyrhizobium spp. that possess agricultural potential.</title>
        <authorList>
            <person name="Bromfield E.S.P."/>
            <person name="Cloutier S."/>
            <person name="Tambong J.T."/>
            <person name="Tran Thi T.V."/>
        </authorList>
    </citation>
    <scope>NUCLEOTIDE SEQUENCE [LARGE SCALE GENOMIC DNA]</scope>
    <source>
        <strain evidence="3 4">323S2</strain>
    </source>
</reference>
<evidence type="ECO:0000256" key="1">
    <source>
        <dbReference type="SAM" id="Phobius"/>
    </source>
</evidence>
<dbReference type="EMBL" id="CP088279">
    <property type="protein sequence ID" value="UGX89847.1"/>
    <property type="molecule type" value="Genomic_DNA"/>
</dbReference>
<keyword evidence="1" id="KW-1133">Transmembrane helix</keyword>
<keyword evidence="1" id="KW-0472">Membrane</keyword>
<reference evidence="3 4" key="3">
    <citation type="journal article" date="2022" name="Int. J. Syst. Evol. Microbiol.">
        <title>Strains of Bradyrhizobium barranii sp. nov. associated with legumes native to Canada are symbionts of soybeans and belong to different subspecies (subsp. barranii subsp. nov. and subsp. apii subsp. nov.) and symbiovars (sv. glycinearum and sv. septentrionale).</title>
        <authorList>
            <person name="Bromfield E.S.P."/>
            <person name="Cloutier S."/>
            <person name="Wasai-Hara S."/>
            <person name="Minamisawa K."/>
        </authorList>
    </citation>
    <scope>NUCLEOTIDE SEQUENCE [LARGE SCALE GENOMIC DNA]</scope>
    <source>
        <strain evidence="3 4">323S2</strain>
        <plasmid evidence="4">pBb323S2c</plasmid>
    </source>
</reference>
<feature type="transmembrane region" description="Helical" evidence="1">
    <location>
        <begin position="57"/>
        <end position="77"/>
    </location>
</feature>
<dbReference type="EMBL" id="JACBFH010000005">
    <property type="protein sequence ID" value="NYY96946.1"/>
    <property type="molecule type" value="Genomic_DNA"/>
</dbReference>
<sequence length="341" mass="39068">MAQVPHLRTQHGAASTSAEAKPSYTWIVFLLAIMFFGAAIVLVLGAKYLQIDPVWELLAVPFNLAMTGALILFYFLTSSATIDRQIYKVGGAIAGFLVLFTLFYNLSREPFLSESAVIKFAQNPLSKRFLQISDRYDEIGKLKNETLTKIADSAVQNLRTTFDQLAQGTYVVNAEELPTYLLPMIKNARHSFHATQYVFPEKFWGQYWANKYFDENIKAVKERKVDLLRIFIMAPADGPQQAKVIDDLIQKHIQNGISLRLIDREQYLKSHNNNDDDLQDVLIVDDQLSGFLLLNRFGNFNRVEFSINRDIIDQRKRNFDRLLASSMSYEEWKASHPSKPQ</sequence>
<dbReference type="RefSeq" id="WP_166354601.1">
    <property type="nucleotide sequence ID" value="NZ_CP049702.1"/>
</dbReference>
<dbReference type="AlphaFoldDB" id="A0A7Z0TUF2"/>
<accession>A0A7Z0TUF2</accession>
<proteinExistence type="predicted"/>
<keyword evidence="1" id="KW-0812">Transmembrane</keyword>
<geneLocation type="plasmid" evidence="3 4">
    <name>pBb323S2c</name>
</geneLocation>
<protein>
    <submittedName>
        <fullName evidence="2">Uncharacterized protein</fullName>
    </submittedName>
</protein>
<keyword evidence="3" id="KW-0614">Plasmid</keyword>
<reference evidence="2" key="2">
    <citation type="submission" date="2020-06" db="EMBL/GenBank/DDBJ databases">
        <title>Whole Genome Sequence of Bradyrhizobium sp. Strain 323S2.</title>
        <authorList>
            <person name="Bromfield E.S.P."/>
        </authorList>
    </citation>
    <scope>NUCLEOTIDE SEQUENCE [LARGE SCALE GENOMIC DNA]</scope>
    <source>
        <strain evidence="2">323S2</strain>
    </source>
</reference>